<keyword evidence="2" id="KW-1185">Reference proteome</keyword>
<dbReference type="InterPro" id="IPR058248">
    <property type="entry name" value="Lxx211020-like"/>
</dbReference>
<dbReference type="SUPFAM" id="SSF110087">
    <property type="entry name" value="DR1885-like metal-binding protein"/>
    <property type="match status" value="1"/>
</dbReference>
<dbReference type="PANTHER" id="PTHR36302">
    <property type="entry name" value="BLR7088 PROTEIN"/>
    <property type="match status" value="1"/>
</dbReference>
<sequence length="198" mass="21405">MIRLAETGFRGCSLPVLPPAPNPLPRSCQRCYSVGRQKGVLVSRELMVLLFRGGLFLLLLLRSVLAQAEPTVSEAWIRALPPTQPVTAAYAAVTNSGAELVKLVGARIEGVGRVEIHTTREVDGLMRMQQLQELAIAPGQTVALAPGGAHFMLFELEAMPRPGESRSLCLLFEGAGEQCVTATVRKSAEADHSHHQHH</sequence>
<dbReference type="InterPro" id="IPR007410">
    <property type="entry name" value="LpqE-like"/>
</dbReference>
<evidence type="ECO:0000313" key="1">
    <source>
        <dbReference type="EMBL" id="RLQ21148.1"/>
    </source>
</evidence>
<name>A0A3L7DU92_9GAMM</name>
<dbReference type="OrthoDB" id="9796962at2"/>
<dbReference type="Pfam" id="PF04314">
    <property type="entry name" value="PCuAC"/>
    <property type="match status" value="1"/>
</dbReference>
<protein>
    <submittedName>
        <fullName evidence="1">Copper chaperone PCu(A)C</fullName>
    </submittedName>
</protein>
<dbReference type="PANTHER" id="PTHR36302:SF1">
    <property type="entry name" value="COPPER CHAPERONE PCU(A)C"/>
    <property type="match status" value="1"/>
</dbReference>
<dbReference type="EMBL" id="QRAN01000015">
    <property type="protein sequence ID" value="RLQ21148.1"/>
    <property type="molecule type" value="Genomic_DNA"/>
</dbReference>
<dbReference type="AlphaFoldDB" id="A0A3L7DU92"/>
<proteinExistence type="predicted"/>
<comment type="caution">
    <text evidence="1">The sequence shown here is derived from an EMBL/GenBank/DDBJ whole genome shotgun (WGS) entry which is preliminary data.</text>
</comment>
<dbReference type="Gene3D" id="2.60.40.1890">
    <property type="entry name" value="PCu(A)C copper chaperone"/>
    <property type="match status" value="1"/>
</dbReference>
<evidence type="ECO:0000313" key="2">
    <source>
        <dbReference type="Proteomes" id="UP000265509"/>
    </source>
</evidence>
<accession>A0A3L7DU92</accession>
<reference evidence="1 2" key="1">
    <citation type="submission" date="2018-07" db="EMBL/GenBank/DDBJ databases">
        <title>Halioglobus sp. genome submission.</title>
        <authorList>
            <person name="Ye M.-Q."/>
            <person name="Du Z.-J."/>
        </authorList>
    </citation>
    <scope>NUCLEOTIDE SEQUENCE [LARGE SCALE GENOMIC DNA]</scope>
    <source>
        <strain evidence="1 2">U0301</strain>
    </source>
</reference>
<gene>
    <name evidence="1" type="ORF">DWB85_13750</name>
</gene>
<dbReference type="Proteomes" id="UP000265509">
    <property type="component" value="Unassembled WGS sequence"/>
</dbReference>
<dbReference type="InterPro" id="IPR036182">
    <property type="entry name" value="PCuAC_sf"/>
</dbReference>
<organism evidence="1 2">
    <name type="scientific">Seongchinamella sediminis</name>
    <dbReference type="NCBI Taxonomy" id="2283635"/>
    <lineage>
        <taxon>Bacteria</taxon>
        <taxon>Pseudomonadati</taxon>
        <taxon>Pseudomonadota</taxon>
        <taxon>Gammaproteobacteria</taxon>
        <taxon>Cellvibrionales</taxon>
        <taxon>Halieaceae</taxon>
        <taxon>Seongchinamella</taxon>
    </lineage>
</organism>